<proteinExistence type="predicted"/>
<name>A0ABP0U2K1_9BRYO</name>
<protein>
    <submittedName>
        <fullName evidence="2">Uncharacterized protein</fullName>
    </submittedName>
</protein>
<keyword evidence="3" id="KW-1185">Reference proteome</keyword>
<feature type="chain" id="PRO_5046295438" evidence="1">
    <location>
        <begin position="19"/>
        <end position="335"/>
    </location>
</feature>
<dbReference type="Proteomes" id="UP001497512">
    <property type="component" value="Chromosome 18"/>
</dbReference>
<feature type="signal peptide" evidence="1">
    <location>
        <begin position="1"/>
        <end position="18"/>
    </location>
</feature>
<gene>
    <name evidence="2" type="ORF">CSSPTR1EN2_LOCUS10642</name>
</gene>
<keyword evidence="1" id="KW-0732">Signal</keyword>
<reference evidence="2" key="1">
    <citation type="submission" date="2024-02" db="EMBL/GenBank/DDBJ databases">
        <authorList>
            <consortium name="ELIXIR-Norway"/>
            <consortium name="Elixir Norway"/>
        </authorList>
    </citation>
    <scope>NUCLEOTIDE SEQUENCE</scope>
</reference>
<sequence>MFLLFILICKIFSMGVRSTMSPASMGTSVRPMSPSSNFTTYSLPRAVAAEGLEQESDCITPADIPMQGIQLSTKPKGGAGGGRGPMGAFRQLLNCSTHCFHHQQQLSIDLDGEDSPILVVLHNENPAADGSAGEGRNVSYTGEDSRLRTQMQAVLRHLEVRWQLFNEALSKFGDLDAMLAVCADKGRWRCYNRGTVQKEARLVDVLQSLIDRKLSMEVFIDTVTQLGPSGAMGFTIDSYGSWTQLQPYDSAMANLALEVLLQDIKTLQIESHADIFSPSSQQQQQQQPCVLEEDWYTLCDYKGNVVEEGKQVVIWEQCNSIWYIRGCLSYPSATL</sequence>
<evidence type="ECO:0000313" key="3">
    <source>
        <dbReference type="Proteomes" id="UP001497512"/>
    </source>
</evidence>
<evidence type="ECO:0000256" key="1">
    <source>
        <dbReference type="SAM" id="SignalP"/>
    </source>
</evidence>
<accession>A0ABP0U2K1</accession>
<organism evidence="2 3">
    <name type="scientific">Sphagnum troendelagicum</name>
    <dbReference type="NCBI Taxonomy" id="128251"/>
    <lineage>
        <taxon>Eukaryota</taxon>
        <taxon>Viridiplantae</taxon>
        <taxon>Streptophyta</taxon>
        <taxon>Embryophyta</taxon>
        <taxon>Bryophyta</taxon>
        <taxon>Sphagnophytina</taxon>
        <taxon>Sphagnopsida</taxon>
        <taxon>Sphagnales</taxon>
        <taxon>Sphagnaceae</taxon>
        <taxon>Sphagnum</taxon>
    </lineage>
</organism>
<dbReference type="EMBL" id="OZ019910">
    <property type="protein sequence ID" value="CAK9211404.1"/>
    <property type="molecule type" value="Genomic_DNA"/>
</dbReference>
<evidence type="ECO:0000313" key="2">
    <source>
        <dbReference type="EMBL" id="CAK9211404.1"/>
    </source>
</evidence>